<accession>A0A7C9QRT2</accession>
<gene>
    <name evidence="3" type="ORF">G4223_02175</name>
</gene>
<dbReference type="Proteomes" id="UP000480684">
    <property type="component" value="Unassembled WGS sequence"/>
</dbReference>
<dbReference type="GO" id="GO:0016787">
    <property type="term" value="F:hydrolase activity"/>
    <property type="evidence" value="ECO:0007669"/>
    <property type="project" value="UniProtKB-KW"/>
</dbReference>
<dbReference type="EMBL" id="JAAIYP010000007">
    <property type="protein sequence ID" value="NFV78922.1"/>
    <property type="molecule type" value="Genomic_DNA"/>
</dbReference>
<proteinExistence type="predicted"/>
<keyword evidence="4" id="KW-1185">Reference proteome</keyword>
<evidence type="ECO:0000313" key="4">
    <source>
        <dbReference type="Proteomes" id="UP000480684"/>
    </source>
</evidence>
<dbReference type="SUPFAM" id="SSF53474">
    <property type="entry name" value="alpha/beta-Hydrolases"/>
    <property type="match status" value="1"/>
</dbReference>
<evidence type="ECO:0000256" key="1">
    <source>
        <dbReference type="SAM" id="Phobius"/>
    </source>
</evidence>
<evidence type="ECO:0000313" key="3">
    <source>
        <dbReference type="EMBL" id="NFV78922.1"/>
    </source>
</evidence>
<comment type="caution">
    <text evidence="3">The sequence shown here is derived from an EMBL/GenBank/DDBJ whole genome shotgun (WGS) entry which is preliminary data.</text>
</comment>
<reference evidence="3 4" key="1">
    <citation type="submission" date="2020-02" db="EMBL/GenBank/DDBJ databases">
        <authorList>
            <person name="Dziuba M."/>
            <person name="Kuznetsov B."/>
            <person name="Mardanov A."/>
            <person name="Ravin N."/>
            <person name="Grouzdev D."/>
        </authorList>
    </citation>
    <scope>NUCLEOTIDE SEQUENCE [LARGE SCALE GENOMIC DNA]</scope>
    <source>
        <strain evidence="3 4">SpK</strain>
    </source>
</reference>
<feature type="transmembrane region" description="Helical" evidence="1">
    <location>
        <begin position="6"/>
        <end position="24"/>
    </location>
</feature>
<keyword evidence="1" id="KW-0812">Transmembrane</keyword>
<keyword evidence="1" id="KW-0472">Membrane</keyword>
<dbReference type="InterPro" id="IPR029058">
    <property type="entry name" value="AB_hydrolase_fold"/>
</dbReference>
<name>A0A7C9QRT2_9PROT</name>
<dbReference type="PANTHER" id="PTHR12277">
    <property type="entry name" value="ALPHA/BETA HYDROLASE DOMAIN-CONTAINING PROTEIN"/>
    <property type="match status" value="1"/>
</dbReference>
<keyword evidence="3" id="KW-0378">Hydrolase</keyword>
<dbReference type="Gene3D" id="3.40.50.1820">
    <property type="entry name" value="alpha/beta hydrolase"/>
    <property type="match status" value="1"/>
</dbReference>
<dbReference type="RefSeq" id="WP_163674366.1">
    <property type="nucleotide sequence ID" value="NZ_JAAIYP010000007.1"/>
</dbReference>
<protein>
    <submittedName>
        <fullName evidence="3">Alpha/beta fold hydrolase</fullName>
    </submittedName>
</protein>
<dbReference type="Pfam" id="PF12146">
    <property type="entry name" value="Hydrolase_4"/>
    <property type="match status" value="1"/>
</dbReference>
<keyword evidence="1" id="KW-1133">Transmembrane helix</keyword>
<dbReference type="AlphaFoldDB" id="A0A7C9QRT2"/>
<feature type="domain" description="Serine aminopeptidase S33" evidence="2">
    <location>
        <begin position="72"/>
        <end position="172"/>
    </location>
</feature>
<dbReference type="InterPro" id="IPR022742">
    <property type="entry name" value="Hydrolase_4"/>
</dbReference>
<evidence type="ECO:0000259" key="2">
    <source>
        <dbReference type="Pfam" id="PF12146"/>
    </source>
</evidence>
<organism evidence="3 4">
    <name type="scientific">Magnetospirillum aberrantis SpK</name>
    <dbReference type="NCBI Taxonomy" id="908842"/>
    <lineage>
        <taxon>Bacteria</taxon>
        <taxon>Pseudomonadati</taxon>
        <taxon>Pseudomonadota</taxon>
        <taxon>Alphaproteobacteria</taxon>
        <taxon>Rhodospirillales</taxon>
        <taxon>Rhodospirillaceae</taxon>
        <taxon>Magnetospirillum</taxon>
    </lineage>
</organism>
<sequence length="284" mass="30162">MSLGVAMTGLAGGVALVAGLRWVVWRGFRAPRMAVDATPATHGLAFDDVSFATANGKTLSGWMVPAAPGAPLVVMMHGWGANAATLLPLAAQLHSHGFSLLLLDARSHGRSEEDTFSSMPRFAEDIEAALSWLGPRREKIVLLGHSVGGAAAILAASRQNGVAAVVSLSAFDHPERVMRTYLDRAHIPFRPFGWLVCRYVERIIGHRFDAIAPVATIGHVRCPVLIGHGTDDSMVSPDAAQAIAARSEGRAELVLLDGIGHEGPEDYTALGQLLADFLRRVLSV</sequence>